<evidence type="ECO:0000256" key="7">
    <source>
        <dbReference type="ARBA" id="ARBA00023136"/>
    </source>
</evidence>
<evidence type="ECO:0000313" key="10">
    <source>
        <dbReference type="Proteomes" id="UP000006875"/>
    </source>
</evidence>
<feature type="transmembrane region" description="Helical" evidence="8">
    <location>
        <begin position="82"/>
        <end position="100"/>
    </location>
</feature>
<keyword evidence="5 8" id="KW-0812">Transmembrane</keyword>
<dbReference type="RefSeq" id="WP_013386525.1">
    <property type="nucleotide sequence ID" value="NC_014632.1"/>
</dbReference>
<sequence length="250" mass="27973">MMEVLSNYDFTMIQWAVVIMTSFVVGIDKSGLPTLLIIIPIVAQILGGKLSAGFLLPLLVIGDIFAVIYYKRHMEIKILLKLLPWAIFGVMIGLFVGGLVSDAQFKMIIGIIVLICVFLLIAKKDSLSNYLSEKWYFHIVMGILGGFSSMIGNAAGPIMVVYFLSMNLSKNRFIGTMSWFFFVLNLIKLPLYAFVWHNITLESFQLNLMIFPLILVGAFIGVRVVKFVPEKSYRLMMIGVTIIGAARLLS</sequence>
<dbReference type="OrthoDB" id="9801058at2"/>
<evidence type="ECO:0000256" key="2">
    <source>
        <dbReference type="ARBA" id="ARBA00009142"/>
    </source>
</evidence>
<dbReference type="Pfam" id="PF01925">
    <property type="entry name" value="TauE"/>
    <property type="match status" value="1"/>
</dbReference>
<feature type="transmembrane region" description="Helical" evidence="8">
    <location>
        <begin position="176"/>
        <end position="196"/>
    </location>
</feature>
<dbReference type="AlphaFoldDB" id="E3H695"/>
<evidence type="ECO:0000256" key="4">
    <source>
        <dbReference type="ARBA" id="ARBA00022475"/>
    </source>
</evidence>
<organism evidence="9 10">
    <name type="scientific">Ilyobacter polytropus (strain ATCC 51220 / DSM 2926 / LMG 16218 / CuHBu1)</name>
    <dbReference type="NCBI Taxonomy" id="572544"/>
    <lineage>
        <taxon>Bacteria</taxon>
        <taxon>Fusobacteriati</taxon>
        <taxon>Fusobacteriota</taxon>
        <taxon>Fusobacteriia</taxon>
        <taxon>Fusobacteriales</taxon>
        <taxon>Fusobacteriaceae</taxon>
        <taxon>Ilyobacter</taxon>
    </lineage>
</organism>
<protein>
    <recommendedName>
        <fullName evidence="8">Probable membrane transporter protein</fullName>
    </recommendedName>
</protein>
<evidence type="ECO:0000256" key="3">
    <source>
        <dbReference type="ARBA" id="ARBA00022448"/>
    </source>
</evidence>
<feature type="transmembrane region" description="Helical" evidence="8">
    <location>
        <begin position="208"/>
        <end position="225"/>
    </location>
</feature>
<keyword evidence="4 8" id="KW-1003">Cell membrane</keyword>
<dbReference type="Proteomes" id="UP000006875">
    <property type="component" value="Chromosome"/>
</dbReference>
<dbReference type="KEGG" id="ipo:Ilyop_0064"/>
<dbReference type="PANTHER" id="PTHR30269">
    <property type="entry name" value="TRANSMEMBRANE PROTEIN YFCA"/>
    <property type="match status" value="1"/>
</dbReference>
<dbReference type="InterPro" id="IPR052017">
    <property type="entry name" value="TSUP"/>
</dbReference>
<comment type="subcellular location">
    <subcellularLocation>
        <location evidence="1 8">Cell membrane</location>
        <topology evidence="1 8">Multi-pass membrane protein</topology>
    </subcellularLocation>
</comment>
<accession>E3H695</accession>
<feature type="transmembrane region" description="Helical" evidence="8">
    <location>
        <begin position="135"/>
        <end position="164"/>
    </location>
</feature>
<dbReference type="PANTHER" id="PTHR30269:SF23">
    <property type="entry name" value="MEMBRANE TRANSPORTER PROTEIN YDHB-RELATED"/>
    <property type="match status" value="1"/>
</dbReference>
<dbReference type="InterPro" id="IPR002781">
    <property type="entry name" value="TM_pro_TauE-like"/>
</dbReference>
<keyword evidence="7 8" id="KW-0472">Membrane</keyword>
<dbReference type="GO" id="GO:0005886">
    <property type="term" value="C:plasma membrane"/>
    <property type="evidence" value="ECO:0007669"/>
    <property type="project" value="UniProtKB-SubCell"/>
</dbReference>
<reference evidence="9 10" key="1">
    <citation type="journal article" date="2010" name="Stand. Genomic Sci.">
        <title>Complete genome sequence of Ilyobacter polytropus type strain (CuHbu1).</title>
        <authorList>
            <person name="Sikorski J."/>
            <person name="Chertkov O."/>
            <person name="Lapidus A."/>
            <person name="Nolan M."/>
            <person name="Lucas S."/>
            <person name="Del Rio T.G."/>
            <person name="Tice H."/>
            <person name="Cheng J.F."/>
            <person name="Tapia R."/>
            <person name="Han C."/>
            <person name="Goodwin L."/>
            <person name="Pitluck S."/>
            <person name="Liolios K."/>
            <person name="Ivanova N."/>
            <person name="Mavromatis K."/>
            <person name="Mikhailova N."/>
            <person name="Pati A."/>
            <person name="Chen A."/>
            <person name="Palaniappan K."/>
            <person name="Land M."/>
            <person name="Hauser L."/>
            <person name="Chang Y.J."/>
            <person name="Jeffries C.D."/>
            <person name="Brambilla E."/>
            <person name="Yasawong M."/>
            <person name="Rohde M."/>
            <person name="Pukall R."/>
            <person name="Spring S."/>
            <person name="Goker M."/>
            <person name="Woyke T."/>
            <person name="Bristow J."/>
            <person name="Eisen J.A."/>
            <person name="Markowitz V."/>
            <person name="Hugenholtz P."/>
            <person name="Kyrpides N.C."/>
            <person name="Klenk H.P."/>
        </authorList>
    </citation>
    <scope>NUCLEOTIDE SEQUENCE [LARGE SCALE GENOMIC DNA]</scope>
    <source>
        <strain evidence="10">ATCC 51220 / DSM 2926 / LMG 16218 / CuHBu1</strain>
    </source>
</reference>
<evidence type="ECO:0000256" key="5">
    <source>
        <dbReference type="ARBA" id="ARBA00022692"/>
    </source>
</evidence>
<dbReference type="eggNOG" id="COG0730">
    <property type="taxonomic scope" value="Bacteria"/>
</dbReference>
<evidence type="ECO:0000256" key="1">
    <source>
        <dbReference type="ARBA" id="ARBA00004651"/>
    </source>
</evidence>
<keyword evidence="6 8" id="KW-1133">Transmembrane helix</keyword>
<keyword evidence="10" id="KW-1185">Reference proteome</keyword>
<name>E3H695_ILYPC</name>
<dbReference type="HOGENOM" id="CLU_054750_0_0_0"/>
<feature type="transmembrane region" description="Helical" evidence="8">
    <location>
        <begin position="107"/>
        <end position="123"/>
    </location>
</feature>
<comment type="similarity">
    <text evidence="2 8">Belongs to the 4-toluene sulfonate uptake permease (TSUP) (TC 2.A.102) family.</text>
</comment>
<feature type="transmembrane region" description="Helical" evidence="8">
    <location>
        <begin position="50"/>
        <end position="70"/>
    </location>
</feature>
<feature type="transmembrane region" description="Helical" evidence="8">
    <location>
        <begin position="12"/>
        <end position="38"/>
    </location>
</feature>
<evidence type="ECO:0000313" key="9">
    <source>
        <dbReference type="EMBL" id="ADO81854.1"/>
    </source>
</evidence>
<evidence type="ECO:0000256" key="6">
    <source>
        <dbReference type="ARBA" id="ARBA00022989"/>
    </source>
</evidence>
<keyword evidence="3" id="KW-0813">Transport</keyword>
<proteinExistence type="inferred from homology"/>
<evidence type="ECO:0000256" key="8">
    <source>
        <dbReference type="RuleBase" id="RU363041"/>
    </source>
</evidence>
<feature type="transmembrane region" description="Helical" evidence="8">
    <location>
        <begin position="232"/>
        <end position="249"/>
    </location>
</feature>
<gene>
    <name evidence="9" type="ordered locus">Ilyop_0064</name>
</gene>
<dbReference type="EMBL" id="CP002281">
    <property type="protein sequence ID" value="ADO81854.1"/>
    <property type="molecule type" value="Genomic_DNA"/>
</dbReference>